<dbReference type="InterPro" id="IPR036663">
    <property type="entry name" value="Fumarylacetoacetase_C_sf"/>
</dbReference>
<feature type="domain" description="Fumarylacetoacetase-like C-terminal" evidence="2">
    <location>
        <begin position="46"/>
        <end position="245"/>
    </location>
</feature>
<name>A0A1M6XY83_9BACL</name>
<dbReference type="GO" id="GO:1901023">
    <property type="term" value="P:4-hydroxyphenylacetate catabolic process"/>
    <property type="evidence" value="ECO:0007669"/>
    <property type="project" value="InterPro"/>
</dbReference>
<sequence length="248" mass="27875">MKHARFFWQGGIHEGTVDAGGRLRDEAGREVSTTDIAWLPPLVPHTVYGLALNYSDHAKELQLEVPKDPVLFIKAPNTFIGHGAPVVYPSGVAYMHYEVELAVVIGKTGRNIKREHAMEYVSGFTIANDVTVRDFVGNLYRPPIKAKGFDTFGPMGPWLIDKEDIDDPHQLTLRTYVNDELRQEGNSRDLIFTIDYLIEYISSFTTLYPNDMIWTGTPKGVSHVYPGDVMRLEIEGIGVLENRVVAEQ</sequence>
<dbReference type="SUPFAM" id="SSF56529">
    <property type="entry name" value="FAH"/>
    <property type="match status" value="1"/>
</dbReference>
<dbReference type="InterPro" id="IPR012684">
    <property type="entry name" value="HPA_isomer/decarb_C"/>
</dbReference>
<protein>
    <submittedName>
        <fullName evidence="3">5-oxopent-3-ene-1,2,5-tricarboxylate decarboxylase / 2-hydroxyhepta-2,4-diene-1,7-dioate isomerase</fullName>
    </submittedName>
</protein>
<dbReference type="FunFam" id="3.90.850.10:FF:000002">
    <property type="entry name" value="2-hydroxyhepta-2,4-diene-1,7-dioate isomerase"/>
    <property type="match status" value="1"/>
</dbReference>
<reference evidence="4" key="1">
    <citation type="submission" date="2016-11" db="EMBL/GenBank/DDBJ databases">
        <authorList>
            <person name="Varghese N."/>
            <person name="Submissions S."/>
        </authorList>
    </citation>
    <scope>NUCLEOTIDE SEQUENCE [LARGE SCALE GENOMIC DNA]</scope>
    <source>
        <strain evidence="4">USBA-503</strain>
    </source>
</reference>
<dbReference type="RefSeq" id="WP_072875347.1">
    <property type="nucleotide sequence ID" value="NZ_FRAF01000039.1"/>
</dbReference>
<evidence type="ECO:0000313" key="4">
    <source>
        <dbReference type="Proteomes" id="UP000184016"/>
    </source>
</evidence>
<dbReference type="STRING" id="1830138.SAMN05443507_1396"/>
<dbReference type="InterPro" id="IPR011234">
    <property type="entry name" value="Fumarylacetoacetase-like_C"/>
</dbReference>
<dbReference type="Pfam" id="PF01557">
    <property type="entry name" value="FAA_hydrolase"/>
    <property type="match status" value="1"/>
</dbReference>
<dbReference type="GO" id="GO:0008704">
    <property type="term" value="F:5-carboxymethyl-2-hydroxymuconate delta-isomerase activity"/>
    <property type="evidence" value="ECO:0007669"/>
    <property type="project" value="InterPro"/>
</dbReference>
<dbReference type="AlphaFoldDB" id="A0A1M6XY83"/>
<evidence type="ECO:0000313" key="3">
    <source>
        <dbReference type="EMBL" id="SHL10866.1"/>
    </source>
</evidence>
<proteinExistence type="predicted"/>
<evidence type="ECO:0000259" key="2">
    <source>
        <dbReference type="Pfam" id="PF01557"/>
    </source>
</evidence>
<keyword evidence="1" id="KW-0479">Metal-binding</keyword>
<dbReference type="Proteomes" id="UP000184016">
    <property type="component" value="Unassembled WGS sequence"/>
</dbReference>
<dbReference type="Gene3D" id="2.30.30.370">
    <property type="entry name" value="FAH"/>
    <property type="match status" value="1"/>
</dbReference>
<dbReference type="Gene3D" id="3.90.850.10">
    <property type="entry name" value="Fumarylacetoacetase-like, C-terminal domain"/>
    <property type="match status" value="1"/>
</dbReference>
<dbReference type="GO" id="GO:0046872">
    <property type="term" value="F:metal ion binding"/>
    <property type="evidence" value="ECO:0007669"/>
    <property type="project" value="UniProtKB-KW"/>
</dbReference>
<dbReference type="NCBIfam" id="TIGR02303">
    <property type="entry name" value="HpaG-C-term"/>
    <property type="match status" value="1"/>
</dbReference>
<gene>
    <name evidence="3" type="ORF">SAMN05443507_1396</name>
</gene>
<organism evidence="3 4">
    <name type="scientific">Alicyclobacillus tolerans</name>
    <dbReference type="NCBI Taxonomy" id="90970"/>
    <lineage>
        <taxon>Bacteria</taxon>
        <taxon>Bacillati</taxon>
        <taxon>Bacillota</taxon>
        <taxon>Bacilli</taxon>
        <taxon>Bacillales</taxon>
        <taxon>Alicyclobacillaceae</taxon>
        <taxon>Alicyclobacillus</taxon>
    </lineage>
</organism>
<dbReference type="PANTHER" id="PTHR11820:SF114">
    <property type="entry name" value="4-HYDROXYPHENYLACETATE CATABOLISM PROTEIN"/>
    <property type="match status" value="1"/>
</dbReference>
<dbReference type="EMBL" id="FRAF01000039">
    <property type="protein sequence ID" value="SHL10866.1"/>
    <property type="molecule type" value="Genomic_DNA"/>
</dbReference>
<keyword evidence="4" id="KW-1185">Reference proteome</keyword>
<evidence type="ECO:0000256" key="1">
    <source>
        <dbReference type="ARBA" id="ARBA00022723"/>
    </source>
</evidence>
<dbReference type="OrthoDB" id="9805307at2"/>
<dbReference type="PANTHER" id="PTHR11820">
    <property type="entry name" value="ACYLPYRUVASE"/>
    <property type="match status" value="1"/>
</dbReference>
<dbReference type="GO" id="GO:0018800">
    <property type="term" value="F:5-oxopent-3-ene-1,2,5-tricarboxylate decarboxylase activity"/>
    <property type="evidence" value="ECO:0007669"/>
    <property type="project" value="InterPro"/>
</dbReference>
<accession>A0A1M6XY83</accession>
<keyword evidence="3" id="KW-0413">Isomerase</keyword>